<dbReference type="InterPro" id="IPR005149">
    <property type="entry name" value="Tscrpt_reg_PadR_N"/>
</dbReference>
<dbReference type="SUPFAM" id="SSF46785">
    <property type="entry name" value="Winged helix' DNA-binding domain"/>
    <property type="match status" value="1"/>
</dbReference>
<protein>
    <submittedName>
        <fullName evidence="2">Transcriptional regulator PadR-like family protein</fullName>
    </submittedName>
</protein>
<accession>A0A1M5UL43</accession>
<sequence length="139" mass="15325">MSVSCQMATLPSIVVQFIVAIDYICYGYIMGCMTKPEPPLPLTPAVFHILLALFGKERHGYDIMQQVKADSGDAVKMGPGTLYGSLDRMIEAGLVAKSNTQDPRRIYYKLTALGQTTLRAETERLSRVARVARRQLGTA</sequence>
<dbReference type="InterPro" id="IPR036390">
    <property type="entry name" value="WH_DNA-bd_sf"/>
</dbReference>
<dbReference type="Pfam" id="PF03551">
    <property type="entry name" value="PadR"/>
    <property type="match status" value="1"/>
</dbReference>
<dbReference type="AlphaFoldDB" id="A0A1M5UL43"/>
<feature type="domain" description="Transcription regulator PadR N-terminal" evidence="1">
    <location>
        <begin position="50"/>
        <end position="119"/>
    </location>
</feature>
<reference evidence="2 3" key="1">
    <citation type="submission" date="2016-11" db="EMBL/GenBank/DDBJ databases">
        <authorList>
            <person name="Jaros S."/>
            <person name="Januszkiewicz K."/>
            <person name="Wedrychowicz H."/>
        </authorList>
    </citation>
    <scope>NUCLEOTIDE SEQUENCE [LARGE SCALE GENOMIC DNA]</scope>
    <source>
        <strain evidence="2 3">GAS242</strain>
    </source>
</reference>
<organism evidence="2 3">
    <name type="scientific">Bradyrhizobium erythrophlei</name>
    <dbReference type="NCBI Taxonomy" id="1437360"/>
    <lineage>
        <taxon>Bacteria</taxon>
        <taxon>Pseudomonadati</taxon>
        <taxon>Pseudomonadota</taxon>
        <taxon>Alphaproteobacteria</taxon>
        <taxon>Hyphomicrobiales</taxon>
        <taxon>Nitrobacteraceae</taxon>
        <taxon>Bradyrhizobium</taxon>
    </lineage>
</organism>
<evidence type="ECO:0000259" key="1">
    <source>
        <dbReference type="Pfam" id="PF03551"/>
    </source>
</evidence>
<gene>
    <name evidence="2" type="ORF">SAMN05444169_8488</name>
</gene>
<dbReference type="InterPro" id="IPR036388">
    <property type="entry name" value="WH-like_DNA-bd_sf"/>
</dbReference>
<evidence type="ECO:0000313" key="3">
    <source>
        <dbReference type="Proteomes" id="UP000190675"/>
    </source>
</evidence>
<proteinExistence type="predicted"/>
<dbReference type="EMBL" id="LT670818">
    <property type="protein sequence ID" value="SHH63576.1"/>
    <property type="molecule type" value="Genomic_DNA"/>
</dbReference>
<dbReference type="Proteomes" id="UP000190675">
    <property type="component" value="Chromosome I"/>
</dbReference>
<name>A0A1M5UL43_9BRAD</name>
<dbReference type="PANTHER" id="PTHR33169:SF13">
    <property type="entry name" value="PADR-FAMILY TRANSCRIPTIONAL REGULATOR"/>
    <property type="match status" value="1"/>
</dbReference>
<dbReference type="PANTHER" id="PTHR33169">
    <property type="entry name" value="PADR-FAMILY TRANSCRIPTIONAL REGULATOR"/>
    <property type="match status" value="1"/>
</dbReference>
<dbReference type="InterPro" id="IPR052509">
    <property type="entry name" value="Metal_resp_DNA-bind_regulator"/>
</dbReference>
<dbReference type="Gene3D" id="1.10.10.10">
    <property type="entry name" value="Winged helix-like DNA-binding domain superfamily/Winged helix DNA-binding domain"/>
    <property type="match status" value="1"/>
</dbReference>
<evidence type="ECO:0000313" key="2">
    <source>
        <dbReference type="EMBL" id="SHH63576.1"/>
    </source>
</evidence>